<name>A0A1B7LIV7_9FIRM</name>
<dbReference type="NCBIfam" id="TIGR00975">
    <property type="entry name" value="3a0107s03"/>
    <property type="match status" value="1"/>
</dbReference>
<dbReference type="InterPro" id="IPR024370">
    <property type="entry name" value="PBP_domain"/>
</dbReference>
<evidence type="ECO:0000256" key="1">
    <source>
        <dbReference type="ARBA" id="ARBA00008725"/>
    </source>
</evidence>
<evidence type="ECO:0000256" key="3">
    <source>
        <dbReference type="ARBA" id="ARBA00022592"/>
    </source>
</evidence>
<dbReference type="PANTHER" id="PTHR42996">
    <property type="entry name" value="PHOSPHATE-BINDING PROTEIN PSTS"/>
    <property type="match status" value="1"/>
</dbReference>
<dbReference type="PANTHER" id="PTHR42996:SF1">
    <property type="entry name" value="PHOSPHATE-BINDING PROTEIN PSTS"/>
    <property type="match status" value="1"/>
</dbReference>
<accession>A0A1B7LIV7</accession>
<dbReference type="STRING" id="1838280.A6M21_03570"/>
<sequence>MGSGTTCRMILGKGGKDMFRKLSLVMLSAFLLLLPLSGCGRQAAGPPGSGGKTVLLNGAGATFPYPLYSRWIDTYGQMHANVKINYQPIGSGAGIEQITKKTIDFGGSDAPMSDAQLKAAPGEILHIPTVLGAVAVTYNLPGLTGHLKLTSAVLAGIYLREIKKWNDPRLTALNPELNLPDQNILVVHRSDGSGTTNIFTDYLSRVSPQWRERVGKGTAVNWPTGIGGKGNDGLSRQVQANPGAIGYVELSYALLNNLPYALLRNSAGRFVAPTLESITAAAAGAAARMPSDLRVSIVDAPGENAYPVAGFTYILAYREQADPDKGRALADFLWWAVHDGEKMARELVYAPLPPEVVTRVEQKIKSISWQDKPLLTAKE</sequence>
<reference evidence="6 7" key="1">
    <citation type="submission" date="2016-04" db="EMBL/GenBank/DDBJ databases">
        <authorList>
            <person name="Evans L.H."/>
            <person name="Alamgir A."/>
            <person name="Owens N."/>
            <person name="Weber N.D."/>
            <person name="Virtaneva K."/>
            <person name="Barbian K."/>
            <person name="Babar A."/>
            <person name="Rosenke K."/>
        </authorList>
    </citation>
    <scope>NUCLEOTIDE SEQUENCE [LARGE SCALE GENOMIC DNA]</scope>
    <source>
        <strain evidence="6 7">LMa1</strain>
    </source>
</reference>
<dbReference type="AlphaFoldDB" id="A0A1B7LIV7"/>
<dbReference type="GO" id="GO:0043190">
    <property type="term" value="C:ATP-binding cassette (ABC) transporter complex"/>
    <property type="evidence" value="ECO:0007669"/>
    <property type="project" value="InterPro"/>
</dbReference>
<comment type="similarity">
    <text evidence="1 4">Belongs to the PstS family.</text>
</comment>
<evidence type="ECO:0000313" key="6">
    <source>
        <dbReference type="EMBL" id="OAT86505.1"/>
    </source>
</evidence>
<feature type="domain" description="PBP" evidence="5">
    <location>
        <begin position="50"/>
        <end position="336"/>
    </location>
</feature>
<dbReference type="GO" id="GO:0042301">
    <property type="term" value="F:phosphate ion binding"/>
    <property type="evidence" value="ECO:0007669"/>
    <property type="project" value="InterPro"/>
</dbReference>
<keyword evidence="7" id="KW-1185">Reference proteome</keyword>
<evidence type="ECO:0000256" key="4">
    <source>
        <dbReference type="PIRNR" id="PIRNR002756"/>
    </source>
</evidence>
<evidence type="ECO:0000313" key="7">
    <source>
        <dbReference type="Proteomes" id="UP000078532"/>
    </source>
</evidence>
<keyword evidence="3 4" id="KW-0592">Phosphate transport</keyword>
<dbReference type="InterPro" id="IPR050962">
    <property type="entry name" value="Phosphate-bind_PstS"/>
</dbReference>
<dbReference type="PIRSF" id="PIRSF002756">
    <property type="entry name" value="PstS"/>
    <property type="match status" value="1"/>
</dbReference>
<organism evidence="6 7">
    <name type="scientific">Desulfotomaculum copahuensis</name>
    <dbReference type="NCBI Taxonomy" id="1838280"/>
    <lineage>
        <taxon>Bacteria</taxon>
        <taxon>Bacillati</taxon>
        <taxon>Bacillota</taxon>
        <taxon>Clostridia</taxon>
        <taxon>Eubacteriales</taxon>
        <taxon>Desulfotomaculaceae</taxon>
        <taxon>Desulfotomaculum</taxon>
    </lineage>
</organism>
<dbReference type="InterPro" id="IPR005673">
    <property type="entry name" value="ABC_phos-bd_PstS"/>
</dbReference>
<dbReference type="Pfam" id="PF12849">
    <property type="entry name" value="PBP_like_2"/>
    <property type="match status" value="1"/>
</dbReference>
<proteinExistence type="inferred from homology"/>
<dbReference type="Proteomes" id="UP000078532">
    <property type="component" value="Unassembled WGS sequence"/>
</dbReference>
<comment type="caution">
    <text evidence="6">The sequence shown here is derived from an EMBL/GenBank/DDBJ whole genome shotgun (WGS) entry which is preliminary data.</text>
</comment>
<protein>
    <recommendedName>
        <fullName evidence="4">Phosphate-binding protein</fullName>
    </recommendedName>
</protein>
<keyword evidence="2 4" id="KW-0813">Transport</keyword>
<dbReference type="Gene3D" id="3.40.190.10">
    <property type="entry name" value="Periplasmic binding protein-like II"/>
    <property type="match status" value="2"/>
</dbReference>
<dbReference type="GO" id="GO:0035435">
    <property type="term" value="P:phosphate ion transmembrane transport"/>
    <property type="evidence" value="ECO:0007669"/>
    <property type="project" value="InterPro"/>
</dbReference>
<dbReference type="SUPFAM" id="SSF53850">
    <property type="entry name" value="Periplasmic binding protein-like II"/>
    <property type="match status" value="1"/>
</dbReference>
<evidence type="ECO:0000259" key="5">
    <source>
        <dbReference type="Pfam" id="PF12849"/>
    </source>
</evidence>
<evidence type="ECO:0000256" key="2">
    <source>
        <dbReference type="ARBA" id="ARBA00022448"/>
    </source>
</evidence>
<dbReference type="EMBL" id="LYVF01000013">
    <property type="protein sequence ID" value="OAT86505.1"/>
    <property type="molecule type" value="Genomic_DNA"/>
</dbReference>
<dbReference type="CDD" id="cd13565">
    <property type="entry name" value="PBP2_PstS"/>
    <property type="match status" value="1"/>
</dbReference>
<gene>
    <name evidence="6" type="ORF">A6M21_03570</name>
</gene>